<keyword evidence="3" id="KW-0731">Sigma factor</keyword>
<dbReference type="NCBIfam" id="TIGR02937">
    <property type="entry name" value="sigma70-ECF"/>
    <property type="match status" value="1"/>
</dbReference>
<keyword evidence="4" id="KW-0804">Transcription</keyword>
<dbReference type="Pfam" id="PF08281">
    <property type="entry name" value="Sigma70_r4_2"/>
    <property type="match status" value="1"/>
</dbReference>
<evidence type="ECO:0000259" key="6">
    <source>
        <dbReference type="Pfam" id="PF08281"/>
    </source>
</evidence>
<proteinExistence type="inferred from homology"/>
<dbReference type="PANTHER" id="PTHR43133">
    <property type="entry name" value="RNA POLYMERASE ECF-TYPE SIGMA FACTO"/>
    <property type="match status" value="1"/>
</dbReference>
<keyword evidence="2" id="KW-0805">Transcription regulation</keyword>
<dbReference type="InterPro" id="IPR013249">
    <property type="entry name" value="RNA_pol_sigma70_r4_t2"/>
</dbReference>
<dbReference type="InterPro" id="IPR039425">
    <property type="entry name" value="RNA_pol_sigma-70-like"/>
</dbReference>
<dbReference type="PANTHER" id="PTHR43133:SF63">
    <property type="entry name" value="RNA POLYMERASE SIGMA FACTOR FECI-RELATED"/>
    <property type="match status" value="1"/>
</dbReference>
<dbReference type="FunFam" id="1.10.10.10:FF:000427">
    <property type="entry name" value="RNA polymerase sigma factor"/>
    <property type="match status" value="1"/>
</dbReference>
<organism evidence="7">
    <name type="scientific">Serratia marcescens</name>
    <dbReference type="NCBI Taxonomy" id="615"/>
    <lineage>
        <taxon>Bacteria</taxon>
        <taxon>Pseudomonadati</taxon>
        <taxon>Pseudomonadota</taxon>
        <taxon>Gammaproteobacteria</taxon>
        <taxon>Enterobacterales</taxon>
        <taxon>Yersiniaceae</taxon>
        <taxon>Serratia</taxon>
    </lineage>
</organism>
<accession>A0A7S7BUF7</accession>
<protein>
    <submittedName>
        <fullName evidence="7">Orf60</fullName>
    </submittedName>
</protein>
<dbReference type="NCBIfam" id="NF007232">
    <property type="entry name" value="PRK09651.1"/>
    <property type="match status" value="1"/>
</dbReference>
<dbReference type="NCBIfam" id="NF041727">
    <property type="entry name" value="ECF_sigma_FecI"/>
    <property type="match status" value="1"/>
</dbReference>
<dbReference type="InterPro" id="IPR014284">
    <property type="entry name" value="RNA_pol_sigma-70_dom"/>
</dbReference>
<dbReference type="SUPFAM" id="SSF88659">
    <property type="entry name" value="Sigma3 and sigma4 domains of RNA polymerase sigma factors"/>
    <property type="match status" value="1"/>
</dbReference>
<dbReference type="AlphaFoldDB" id="A0A7S7BUF7"/>
<dbReference type="GO" id="GO:0003677">
    <property type="term" value="F:DNA binding"/>
    <property type="evidence" value="ECO:0007669"/>
    <property type="project" value="InterPro"/>
</dbReference>
<dbReference type="Pfam" id="PF04542">
    <property type="entry name" value="Sigma70_r2"/>
    <property type="match status" value="1"/>
</dbReference>
<evidence type="ECO:0000256" key="2">
    <source>
        <dbReference type="ARBA" id="ARBA00023015"/>
    </source>
</evidence>
<evidence type="ECO:0000256" key="4">
    <source>
        <dbReference type="ARBA" id="ARBA00023163"/>
    </source>
</evidence>
<evidence type="ECO:0000259" key="5">
    <source>
        <dbReference type="Pfam" id="PF04542"/>
    </source>
</evidence>
<evidence type="ECO:0000256" key="3">
    <source>
        <dbReference type="ARBA" id="ARBA00023082"/>
    </source>
</evidence>
<reference evidence="7" key="1">
    <citation type="submission" date="2020-09" db="EMBL/GenBank/DDBJ databases">
        <authorList>
            <person name="Eze J.U."/>
            <person name="Rahube T.O."/>
        </authorList>
    </citation>
    <scope>NUCLEOTIDE SEQUENCE</scope>
    <source>
        <strain evidence="7">DM6</strain>
    </source>
</reference>
<dbReference type="NCBIfam" id="NF009180">
    <property type="entry name" value="PRK12528.1"/>
    <property type="match status" value="1"/>
</dbReference>
<name>A0A7S7BUF7_SERMA</name>
<feature type="domain" description="RNA polymerase sigma-70 region 2" evidence="5">
    <location>
        <begin position="65"/>
        <end position="130"/>
    </location>
</feature>
<dbReference type="InterPro" id="IPR007627">
    <property type="entry name" value="RNA_pol_sigma70_r2"/>
</dbReference>
<sequence length="224" mass="25186">MGKRRSLRPSALFQRRFRGRNPSLEATAKLETITILNYHPRIFLTSNAKTMSATASAPHAALSRLYATHHAWLQGWLRRRLGCAFDADDVAQDTFMRLLKSDAAATLREPKDFLVTVAKRVMVDLFRRRTLERAYLEMLALIPEGYAPSPEQRQSLLESLQQIDAMLDGLGPKVKQAFLLSQLEGLGYADIAARLGVSVSSVKKYMAKATEHCLLFSLENDVYS</sequence>
<dbReference type="Gene3D" id="1.10.10.10">
    <property type="entry name" value="Winged helix-like DNA-binding domain superfamily/Winged helix DNA-binding domain"/>
    <property type="match status" value="1"/>
</dbReference>
<dbReference type="InterPro" id="IPR013325">
    <property type="entry name" value="RNA_pol_sigma_r2"/>
</dbReference>
<dbReference type="InterPro" id="IPR013324">
    <property type="entry name" value="RNA_pol_sigma_r3/r4-like"/>
</dbReference>
<dbReference type="EMBL" id="MW024817">
    <property type="protein sequence ID" value="QOW96673.1"/>
    <property type="molecule type" value="Genomic_DNA"/>
</dbReference>
<dbReference type="InterPro" id="IPR036388">
    <property type="entry name" value="WH-like_DNA-bd_sf"/>
</dbReference>
<evidence type="ECO:0000313" key="7">
    <source>
        <dbReference type="EMBL" id="QOW96673.1"/>
    </source>
</evidence>
<evidence type="ECO:0000256" key="1">
    <source>
        <dbReference type="ARBA" id="ARBA00010641"/>
    </source>
</evidence>
<feature type="domain" description="RNA polymerase sigma factor 70 region 4 type 2" evidence="6">
    <location>
        <begin position="161"/>
        <end position="213"/>
    </location>
</feature>
<dbReference type="SUPFAM" id="SSF88946">
    <property type="entry name" value="Sigma2 domain of RNA polymerase sigma factors"/>
    <property type="match status" value="1"/>
</dbReference>
<dbReference type="GO" id="GO:0016987">
    <property type="term" value="F:sigma factor activity"/>
    <property type="evidence" value="ECO:0007669"/>
    <property type="project" value="UniProtKB-KW"/>
</dbReference>
<dbReference type="CDD" id="cd06171">
    <property type="entry name" value="Sigma70_r4"/>
    <property type="match status" value="1"/>
</dbReference>
<comment type="similarity">
    <text evidence="1">Belongs to the sigma-70 factor family. ECF subfamily.</text>
</comment>
<dbReference type="GO" id="GO:0006352">
    <property type="term" value="P:DNA-templated transcription initiation"/>
    <property type="evidence" value="ECO:0007669"/>
    <property type="project" value="InterPro"/>
</dbReference>
<dbReference type="Gene3D" id="1.10.1740.10">
    <property type="match status" value="1"/>
</dbReference>